<organism evidence="2 3">
    <name type="scientific">Eubacterium pyruvativorans</name>
    <dbReference type="NCBI Taxonomy" id="155865"/>
    <lineage>
        <taxon>Bacteria</taxon>
        <taxon>Bacillati</taxon>
        <taxon>Bacillota</taxon>
        <taxon>Clostridia</taxon>
        <taxon>Eubacteriales</taxon>
        <taxon>Eubacteriaceae</taxon>
        <taxon>Eubacterium</taxon>
    </lineage>
</organism>
<evidence type="ECO:0000256" key="1">
    <source>
        <dbReference type="SAM" id="Phobius"/>
    </source>
</evidence>
<protein>
    <recommendedName>
        <fullName evidence="4">LPXTG-motif cell wall anchor domain-containing protein</fullName>
    </recommendedName>
</protein>
<evidence type="ECO:0000313" key="2">
    <source>
        <dbReference type="EMBL" id="SFU67168.1"/>
    </source>
</evidence>
<feature type="transmembrane region" description="Helical" evidence="1">
    <location>
        <begin position="75"/>
        <end position="95"/>
    </location>
</feature>
<evidence type="ECO:0000313" key="3">
    <source>
        <dbReference type="Proteomes" id="UP000198817"/>
    </source>
</evidence>
<feature type="transmembrane region" description="Helical" evidence="1">
    <location>
        <begin position="107"/>
        <end position="126"/>
    </location>
</feature>
<sequence length="184" mass="20755">MNSSSNEFLFGFLMALFLLGLVMLRKRRKGSAAYDERQEAVRGRGYRNAYVITNVLILIYALGFNGGLDHIVSPSLILCAILLIGGLVLAGYCIFRDAYWGFNQKKKRSIFIFWIILILLYIPIALNKIRHPENLYEDGRISFDGGAPFLLIGFFVIFLGMMLLKAVIDRRTPDDEPDTDGGAH</sequence>
<dbReference type="OrthoDB" id="1734391at2"/>
<feature type="transmembrane region" description="Helical" evidence="1">
    <location>
        <begin position="6"/>
        <end position="24"/>
    </location>
</feature>
<reference evidence="2 3" key="1">
    <citation type="submission" date="2016-10" db="EMBL/GenBank/DDBJ databases">
        <authorList>
            <person name="de Groot N.N."/>
        </authorList>
    </citation>
    <scope>NUCLEOTIDE SEQUENCE [LARGE SCALE GENOMIC DNA]</scope>
    <source>
        <strain evidence="2 3">KHGC13</strain>
    </source>
</reference>
<keyword evidence="3" id="KW-1185">Reference proteome</keyword>
<gene>
    <name evidence="2" type="ORF">SAMN05216508_1308</name>
</gene>
<keyword evidence="1" id="KW-0812">Transmembrane</keyword>
<dbReference type="Proteomes" id="UP000198817">
    <property type="component" value="Unassembled WGS sequence"/>
</dbReference>
<dbReference type="EMBL" id="FPBT01000030">
    <property type="protein sequence ID" value="SFU67168.1"/>
    <property type="molecule type" value="Genomic_DNA"/>
</dbReference>
<proteinExistence type="predicted"/>
<feature type="transmembrane region" description="Helical" evidence="1">
    <location>
        <begin position="146"/>
        <end position="164"/>
    </location>
</feature>
<evidence type="ECO:0008006" key="4">
    <source>
        <dbReference type="Google" id="ProtNLM"/>
    </source>
</evidence>
<accession>A0A1I7I2K4</accession>
<dbReference type="AlphaFoldDB" id="A0A1I7I2K4"/>
<keyword evidence="1" id="KW-1133">Transmembrane helix</keyword>
<keyword evidence="1" id="KW-0472">Membrane</keyword>
<dbReference type="RefSeq" id="WP_143096070.1">
    <property type="nucleotide sequence ID" value="NZ_FOWF01000033.1"/>
</dbReference>
<name>A0A1I7I2K4_9FIRM</name>
<feature type="transmembrane region" description="Helical" evidence="1">
    <location>
        <begin position="45"/>
        <end position="63"/>
    </location>
</feature>